<evidence type="ECO:0000313" key="2">
    <source>
        <dbReference type="Proteomes" id="UP000694930"/>
    </source>
</evidence>
<evidence type="ECO:0000259" key="1">
    <source>
        <dbReference type="Pfam" id="PF13456"/>
    </source>
</evidence>
<gene>
    <name evidence="3" type="primary">LOC107019348</name>
</gene>
<name>A0ABM1GSP7_SOLPN</name>
<reference evidence="3" key="2">
    <citation type="submission" date="2025-08" db="UniProtKB">
        <authorList>
            <consortium name="RefSeq"/>
        </authorList>
    </citation>
    <scope>IDENTIFICATION</scope>
</reference>
<organism evidence="2 3">
    <name type="scientific">Solanum pennellii</name>
    <name type="common">Tomato</name>
    <name type="synonym">Lycopersicon pennellii</name>
    <dbReference type="NCBI Taxonomy" id="28526"/>
    <lineage>
        <taxon>Eukaryota</taxon>
        <taxon>Viridiplantae</taxon>
        <taxon>Streptophyta</taxon>
        <taxon>Embryophyta</taxon>
        <taxon>Tracheophyta</taxon>
        <taxon>Spermatophyta</taxon>
        <taxon>Magnoliopsida</taxon>
        <taxon>eudicotyledons</taxon>
        <taxon>Gunneridae</taxon>
        <taxon>Pentapetalae</taxon>
        <taxon>asterids</taxon>
        <taxon>lamiids</taxon>
        <taxon>Solanales</taxon>
        <taxon>Solanaceae</taxon>
        <taxon>Solanoideae</taxon>
        <taxon>Solaneae</taxon>
        <taxon>Solanum</taxon>
        <taxon>Solanum subgen. Lycopersicon</taxon>
    </lineage>
</organism>
<dbReference type="InterPro" id="IPR012337">
    <property type="entry name" value="RNaseH-like_sf"/>
</dbReference>
<feature type="domain" description="RNase H type-1" evidence="1">
    <location>
        <begin position="1"/>
        <end position="53"/>
    </location>
</feature>
<accession>A0ABM1GSP7</accession>
<protein>
    <submittedName>
        <fullName evidence="3">Uncharacterized protein LOC107019348</fullName>
    </submittedName>
</protein>
<proteinExistence type="predicted"/>
<dbReference type="SUPFAM" id="SSF53098">
    <property type="entry name" value="Ribonuclease H-like"/>
    <property type="match status" value="1"/>
</dbReference>
<dbReference type="InterPro" id="IPR002156">
    <property type="entry name" value="RNaseH_domain"/>
</dbReference>
<dbReference type="PANTHER" id="PTHR48475:SF1">
    <property type="entry name" value="RNASE H TYPE-1 DOMAIN-CONTAINING PROTEIN"/>
    <property type="match status" value="1"/>
</dbReference>
<dbReference type="GeneID" id="107019348"/>
<sequence length="191" mass="21802">MAEYEACILGLKMSIDMNVHELLVIGDSDFLIHHFQGEWVVMNPKIIPYVQHTPRIQNELADVLATIAPMIKHPETDYIDPLEIELKEHLVYYSHVEAEPNGLPWYFDVKRYLETGSYPKDVTSNNNKSIRRMALNFCLSGEILYRRTPDLGLLRCVAAAEAAKLIEQIHARVYGTHMNGISLARKILRAG</sequence>
<dbReference type="Proteomes" id="UP000694930">
    <property type="component" value="Chromosome 5"/>
</dbReference>
<dbReference type="PANTHER" id="PTHR48475">
    <property type="entry name" value="RIBONUCLEASE H"/>
    <property type="match status" value="1"/>
</dbReference>
<evidence type="ECO:0000313" key="3">
    <source>
        <dbReference type="RefSeq" id="XP_015075354.1"/>
    </source>
</evidence>
<dbReference type="Gene3D" id="3.30.420.10">
    <property type="entry name" value="Ribonuclease H-like superfamily/Ribonuclease H"/>
    <property type="match status" value="1"/>
</dbReference>
<reference evidence="2" key="1">
    <citation type="journal article" date="2014" name="Nat. Genet.">
        <title>The genome of the stress-tolerant wild tomato species Solanum pennellii.</title>
        <authorList>
            <person name="Bolger A."/>
            <person name="Scossa F."/>
            <person name="Bolger M.E."/>
            <person name="Lanz C."/>
            <person name="Maumus F."/>
            <person name="Tohge T."/>
            <person name="Quesneville H."/>
            <person name="Alseekh S."/>
            <person name="Sorensen I."/>
            <person name="Lichtenstein G."/>
            <person name="Fich E.A."/>
            <person name="Conte M."/>
            <person name="Keller H."/>
            <person name="Schneeberger K."/>
            <person name="Schwacke R."/>
            <person name="Ofner I."/>
            <person name="Vrebalov J."/>
            <person name="Xu Y."/>
            <person name="Osorio S."/>
            <person name="Aflitos S.A."/>
            <person name="Schijlen E."/>
            <person name="Jimenez-Gomez J.M."/>
            <person name="Ryngajllo M."/>
            <person name="Kimura S."/>
            <person name="Kumar R."/>
            <person name="Koenig D."/>
            <person name="Headland L.R."/>
            <person name="Maloof J.N."/>
            <person name="Sinha N."/>
            <person name="van Ham R.C."/>
            <person name="Lankhorst R.K."/>
            <person name="Mao L."/>
            <person name="Vogel A."/>
            <person name="Arsova B."/>
            <person name="Panstruga R."/>
            <person name="Fei Z."/>
            <person name="Rose J.K."/>
            <person name="Zamir D."/>
            <person name="Carrari F."/>
            <person name="Giovannoni J.J."/>
            <person name="Weigel D."/>
            <person name="Usadel B."/>
            <person name="Fernie A.R."/>
        </authorList>
    </citation>
    <scope>NUCLEOTIDE SEQUENCE [LARGE SCALE GENOMIC DNA]</scope>
    <source>
        <strain evidence="2">cv. LA0716</strain>
    </source>
</reference>
<dbReference type="InterPro" id="IPR036397">
    <property type="entry name" value="RNaseH_sf"/>
</dbReference>
<dbReference type="RefSeq" id="XP_015075354.1">
    <property type="nucleotide sequence ID" value="XM_015219868.1"/>
</dbReference>
<keyword evidence="2" id="KW-1185">Reference proteome</keyword>
<dbReference type="Pfam" id="PF13456">
    <property type="entry name" value="RVT_3"/>
    <property type="match status" value="1"/>
</dbReference>